<reference evidence="8 9" key="1">
    <citation type="submission" date="2019-08" db="EMBL/GenBank/DDBJ databases">
        <title>Deep-cultivation of Planctomycetes and their phenomic and genomic characterization uncovers novel biology.</title>
        <authorList>
            <person name="Wiegand S."/>
            <person name="Jogler M."/>
            <person name="Boedeker C."/>
            <person name="Pinto D."/>
            <person name="Vollmers J."/>
            <person name="Rivas-Marin E."/>
            <person name="Kohn T."/>
            <person name="Peeters S.H."/>
            <person name="Heuer A."/>
            <person name="Rast P."/>
            <person name="Oberbeckmann S."/>
            <person name="Bunk B."/>
            <person name="Jeske O."/>
            <person name="Meyerdierks A."/>
            <person name="Storesund J.E."/>
            <person name="Kallscheuer N."/>
            <person name="Luecker S."/>
            <person name="Lage O.M."/>
            <person name="Pohl T."/>
            <person name="Merkel B.J."/>
            <person name="Hornburger P."/>
            <person name="Mueller R.-W."/>
            <person name="Bruemmer F."/>
            <person name="Labrenz M."/>
            <person name="Spormann A.M."/>
            <person name="Op den Camp H."/>
            <person name="Overmann J."/>
            <person name="Amann R."/>
            <person name="Jetten M.S.M."/>
            <person name="Mascher T."/>
            <person name="Medema M.H."/>
            <person name="Devos D.P."/>
            <person name="Kaster A.-K."/>
            <person name="Ovreas L."/>
            <person name="Rohde M."/>
            <person name="Galperin M.Y."/>
            <person name="Jogler C."/>
        </authorList>
    </citation>
    <scope>NUCLEOTIDE SEQUENCE [LARGE SCALE GENOMIC DNA]</scope>
    <source>
        <strain evidence="8 9">FC18</strain>
    </source>
</reference>
<evidence type="ECO:0000256" key="2">
    <source>
        <dbReference type="ARBA" id="ARBA00022741"/>
    </source>
</evidence>
<dbReference type="Proteomes" id="UP000322214">
    <property type="component" value="Chromosome"/>
</dbReference>
<dbReference type="PROSITE" id="PS00108">
    <property type="entry name" value="PROTEIN_KINASE_ST"/>
    <property type="match status" value="1"/>
</dbReference>
<dbReference type="SUPFAM" id="SSF49899">
    <property type="entry name" value="Concanavalin A-like lectins/glucanases"/>
    <property type="match status" value="1"/>
</dbReference>
<keyword evidence="3 8" id="KW-0418">Kinase</keyword>
<dbReference type="Pfam" id="PF13385">
    <property type="entry name" value="Laminin_G_3"/>
    <property type="match status" value="1"/>
</dbReference>
<dbReference type="OrthoDB" id="6111975at2"/>
<keyword evidence="6" id="KW-1133">Transmembrane helix</keyword>
<dbReference type="InterPro" id="IPR011009">
    <property type="entry name" value="Kinase-like_dom_sf"/>
</dbReference>
<accession>A0A5B9PJE0</accession>
<dbReference type="SUPFAM" id="SSF56112">
    <property type="entry name" value="Protein kinase-like (PK-like)"/>
    <property type="match status" value="1"/>
</dbReference>
<evidence type="ECO:0000313" key="8">
    <source>
        <dbReference type="EMBL" id="QEG24802.1"/>
    </source>
</evidence>
<dbReference type="AlphaFoldDB" id="A0A5B9PJE0"/>
<dbReference type="InterPro" id="IPR008271">
    <property type="entry name" value="Ser/Thr_kinase_AS"/>
</dbReference>
<feature type="domain" description="Protein kinase" evidence="7">
    <location>
        <begin position="74"/>
        <end position="337"/>
    </location>
</feature>
<gene>
    <name evidence="8" type="primary">prkC_22</name>
    <name evidence="8" type="ORF">MFFC18_47250</name>
</gene>
<dbReference type="CDD" id="cd14014">
    <property type="entry name" value="STKc_PknB_like"/>
    <property type="match status" value="1"/>
</dbReference>
<dbReference type="KEGG" id="mff:MFFC18_47250"/>
<keyword evidence="1 8" id="KW-0808">Transferase</keyword>
<dbReference type="InterPro" id="IPR017441">
    <property type="entry name" value="Protein_kinase_ATP_BS"/>
</dbReference>
<evidence type="ECO:0000256" key="3">
    <source>
        <dbReference type="ARBA" id="ARBA00022777"/>
    </source>
</evidence>
<keyword evidence="2 5" id="KW-0547">Nucleotide-binding</keyword>
<keyword evidence="4 5" id="KW-0067">ATP-binding</keyword>
<dbReference type="PROSITE" id="PS50011">
    <property type="entry name" value="PROTEIN_KINASE_DOM"/>
    <property type="match status" value="1"/>
</dbReference>
<dbReference type="GO" id="GO:0005524">
    <property type="term" value="F:ATP binding"/>
    <property type="evidence" value="ECO:0007669"/>
    <property type="project" value="UniProtKB-UniRule"/>
</dbReference>
<dbReference type="Pfam" id="PF00069">
    <property type="entry name" value="Pkinase"/>
    <property type="match status" value="1"/>
</dbReference>
<proteinExistence type="predicted"/>
<keyword evidence="6" id="KW-0472">Membrane</keyword>
<feature type="binding site" evidence="5">
    <location>
        <position position="103"/>
    </location>
    <ligand>
        <name>ATP</name>
        <dbReference type="ChEBI" id="CHEBI:30616"/>
    </ligand>
</feature>
<dbReference type="PANTHER" id="PTHR43289">
    <property type="entry name" value="MITOGEN-ACTIVATED PROTEIN KINASE KINASE KINASE 20-RELATED"/>
    <property type="match status" value="1"/>
</dbReference>
<evidence type="ECO:0000259" key="7">
    <source>
        <dbReference type="PROSITE" id="PS50011"/>
    </source>
</evidence>
<name>A0A5B9PJE0_9BACT</name>
<evidence type="ECO:0000256" key="6">
    <source>
        <dbReference type="SAM" id="Phobius"/>
    </source>
</evidence>
<dbReference type="EMBL" id="CP042912">
    <property type="protein sequence ID" value="QEG24802.1"/>
    <property type="molecule type" value="Genomic_DNA"/>
</dbReference>
<dbReference type="Gene3D" id="2.60.120.200">
    <property type="match status" value="1"/>
</dbReference>
<evidence type="ECO:0000256" key="1">
    <source>
        <dbReference type="ARBA" id="ARBA00022679"/>
    </source>
</evidence>
<protein>
    <submittedName>
        <fullName evidence="8">Serine/threonine-protein kinase PrkC</fullName>
        <ecNumber evidence="8">2.7.11.1</ecNumber>
    </submittedName>
</protein>
<dbReference type="STRING" id="980251.GCA_001642875_00844"/>
<dbReference type="InterPro" id="IPR000719">
    <property type="entry name" value="Prot_kinase_dom"/>
</dbReference>
<dbReference type="EC" id="2.7.11.1" evidence="8"/>
<evidence type="ECO:0000256" key="4">
    <source>
        <dbReference type="ARBA" id="ARBA00022840"/>
    </source>
</evidence>
<organism evidence="8 9">
    <name type="scientific">Mariniblastus fucicola</name>
    <dbReference type="NCBI Taxonomy" id="980251"/>
    <lineage>
        <taxon>Bacteria</taxon>
        <taxon>Pseudomonadati</taxon>
        <taxon>Planctomycetota</taxon>
        <taxon>Planctomycetia</taxon>
        <taxon>Pirellulales</taxon>
        <taxon>Pirellulaceae</taxon>
        <taxon>Mariniblastus</taxon>
    </lineage>
</organism>
<sequence length="597" mass="67090">MASAQMDVVHELVDRWENEIETRKKLTLRELCIDHPELTTQVTEMITALEWVKQRQNDFFGVGDFDSAKRLGRFEIREIIGAGTFGTVWLAFDPHLQRDVAIKVQNCPDTNIDFELDPFLKEARLLSKLRHEHIVQVYEVGRDGETVYFVTELIEGYTLAEYADGRPLTFGACIDILRRVANALDFAHEQGYVHRDVKPSNILIGLDGRVAVCDFGIAESQSLSSGYSGTELYMSPEQAAGDRVDSSSDIYSLGVVASKLLSGGLKPREHLPKRQLQLALSKIAKTERSVIKRATAFESTDRHSTATEFVISLATARQKKRVTYTVLTVALLLFSYIAFPWNAAERYLHSIVNADPLYSIQFQGTPPKMTDHTGEGVQAYHSGHVRKCRTEEFQDEANSTIELVETDEKNPVDAGIHFEKAQLSSKRGFSVTFWFQSRRLDNRSRSTLVHLGESSGYGESAAPQLTVWLDEQDEMNILSFHRFGHVAINKPELNENMALSHELGGWTHFALTYDPSEDKPDYVGNLAISLNGEAIFSRGNIHLGNVLRHSKTRLSLGTTHKQSRTGMSHGLVGEMSKIQLWDRCLYASEIRGLAKKP</sequence>
<keyword evidence="6" id="KW-0812">Transmembrane</keyword>
<dbReference type="PANTHER" id="PTHR43289:SF6">
    <property type="entry name" value="SERINE_THREONINE-PROTEIN KINASE NEKL-3"/>
    <property type="match status" value="1"/>
</dbReference>
<dbReference type="Gene3D" id="1.10.510.10">
    <property type="entry name" value="Transferase(Phosphotransferase) domain 1"/>
    <property type="match status" value="1"/>
</dbReference>
<keyword evidence="9" id="KW-1185">Reference proteome</keyword>
<dbReference type="InterPro" id="IPR013320">
    <property type="entry name" value="ConA-like_dom_sf"/>
</dbReference>
<dbReference type="SMART" id="SM00220">
    <property type="entry name" value="S_TKc"/>
    <property type="match status" value="1"/>
</dbReference>
<dbReference type="RefSeq" id="WP_075083642.1">
    <property type="nucleotide sequence ID" value="NZ_CP042912.1"/>
</dbReference>
<evidence type="ECO:0000313" key="9">
    <source>
        <dbReference type="Proteomes" id="UP000322214"/>
    </source>
</evidence>
<dbReference type="GO" id="GO:0004674">
    <property type="term" value="F:protein serine/threonine kinase activity"/>
    <property type="evidence" value="ECO:0007669"/>
    <property type="project" value="UniProtKB-EC"/>
</dbReference>
<feature type="transmembrane region" description="Helical" evidence="6">
    <location>
        <begin position="322"/>
        <end position="341"/>
    </location>
</feature>
<dbReference type="PROSITE" id="PS00107">
    <property type="entry name" value="PROTEIN_KINASE_ATP"/>
    <property type="match status" value="1"/>
</dbReference>
<evidence type="ECO:0000256" key="5">
    <source>
        <dbReference type="PROSITE-ProRule" id="PRU10141"/>
    </source>
</evidence>